<keyword evidence="4 11" id="KW-0328">Glycosyltransferase</keyword>
<dbReference type="EMBL" id="CAXLJL010000489">
    <property type="protein sequence ID" value="CAL5138220.1"/>
    <property type="molecule type" value="Genomic_DNA"/>
</dbReference>
<comment type="caution">
    <text evidence="12">The sequence shown here is derived from an EMBL/GenBank/DDBJ whole genome shotgun (WGS) entry which is preliminary data.</text>
</comment>
<feature type="transmembrane region" description="Helical" evidence="11">
    <location>
        <begin position="71"/>
        <end position="97"/>
    </location>
</feature>
<reference evidence="12" key="1">
    <citation type="submission" date="2024-06" db="EMBL/GenBank/DDBJ databases">
        <authorList>
            <person name="Liu X."/>
            <person name="Lenzi L."/>
            <person name="Haldenby T S."/>
            <person name="Uol C."/>
        </authorList>
    </citation>
    <scope>NUCLEOTIDE SEQUENCE</scope>
</reference>
<comment type="subcellular location">
    <subcellularLocation>
        <location evidence="1 11">Endoplasmic reticulum membrane</location>
        <topology evidence="1 11">Multi-pass membrane protein</topology>
    </subcellularLocation>
</comment>
<keyword evidence="6 11" id="KW-0812">Transmembrane</keyword>
<dbReference type="PANTHER" id="PTHR22760:SF3">
    <property type="entry name" value="GPI MANNOSYLTRANSFERASE 4"/>
    <property type="match status" value="1"/>
</dbReference>
<keyword evidence="3" id="KW-0337">GPI-anchor biosynthesis</keyword>
<evidence type="ECO:0000256" key="1">
    <source>
        <dbReference type="ARBA" id="ARBA00004477"/>
    </source>
</evidence>
<evidence type="ECO:0000256" key="6">
    <source>
        <dbReference type="ARBA" id="ARBA00022692"/>
    </source>
</evidence>
<dbReference type="InterPro" id="IPR005599">
    <property type="entry name" value="GPI_mannosylTrfase"/>
</dbReference>
<evidence type="ECO:0000256" key="5">
    <source>
        <dbReference type="ARBA" id="ARBA00022679"/>
    </source>
</evidence>
<dbReference type="Proteomes" id="UP001497525">
    <property type="component" value="Unassembled WGS sequence"/>
</dbReference>
<dbReference type="GO" id="GO:0000026">
    <property type="term" value="F:alpha-1,2-mannosyltransferase activity"/>
    <property type="evidence" value="ECO:0007669"/>
    <property type="project" value="TreeGrafter"/>
</dbReference>
<proteinExistence type="inferred from homology"/>
<feature type="transmembrane region" description="Helical" evidence="11">
    <location>
        <begin position="224"/>
        <end position="242"/>
    </location>
</feature>
<evidence type="ECO:0000256" key="10">
    <source>
        <dbReference type="ARBA" id="ARBA00038466"/>
    </source>
</evidence>
<evidence type="ECO:0000313" key="12">
    <source>
        <dbReference type="EMBL" id="CAL5138220.1"/>
    </source>
</evidence>
<evidence type="ECO:0000313" key="13">
    <source>
        <dbReference type="Proteomes" id="UP001497525"/>
    </source>
</evidence>
<feature type="transmembrane region" description="Helical" evidence="11">
    <location>
        <begin position="141"/>
        <end position="161"/>
    </location>
</feature>
<keyword evidence="7 11" id="KW-0256">Endoplasmic reticulum</keyword>
<sequence length="402" mass="45821">METVALFCLLGIFITDHMRAQSCLVKVFAMMCLQAVLSSWAFFVRPTYVLFIFPMAVAEILLLFRRFHGAILLPGAVCALIASLVLHLCLVIDTAYFTNNNFLQLLLKRSLNSDLICAPCRFFTYNSDHNQLAEHGTHSRFLHLLVNFPLIFGPFVCAFTLFPPSPFRSGRTLFWFSTILPLAILSIIPHQEPRFLIPLVPFALIVSGFRLESHFTNASSRHRFMTFWFIQQFLLFLVFGSLHQGGLVRFFHSLPSWNSSSHAVCPVYVFFHTYMPPRFPFGNPRSSTPLVNSSYPCNSVIDLHGSSLKVLQETLDNLRSERVWKNKTVNVIYPGSVLIPSDTLSNVGELTGRKLFFGHLSTEDWPDLWPKISTRGLLQTVWDSLGHWSTQLSLHVDSFQLR</sequence>
<protein>
    <recommendedName>
        <fullName evidence="11">Mannosyltransferase</fullName>
        <ecNumber evidence="11">2.4.1.-</ecNumber>
    </recommendedName>
</protein>
<accession>A0AAV2TN91</accession>
<evidence type="ECO:0000256" key="3">
    <source>
        <dbReference type="ARBA" id="ARBA00022502"/>
    </source>
</evidence>
<dbReference type="GO" id="GO:0005789">
    <property type="term" value="C:endoplasmic reticulum membrane"/>
    <property type="evidence" value="ECO:0007669"/>
    <property type="project" value="UniProtKB-SubCell"/>
</dbReference>
<feature type="transmembrane region" description="Helical" evidence="11">
    <location>
        <begin position="46"/>
        <end position="64"/>
    </location>
</feature>
<keyword evidence="8 11" id="KW-1133">Transmembrane helix</keyword>
<dbReference type="EC" id="2.4.1.-" evidence="11"/>
<feature type="transmembrane region" description="Helical" evidence="11">
    <location>
        <begin position="195"/>
        <end position="212"/>
    </location>
</feature>
<name>A0AAV2TN91_CALDB</name>
<evidence type="ECO:0000256" key="2">
    <source>
        <dbReference type="ARBA" id="ARBA00004687"/>
    </source>
</evidence>
<dbReference type="GO" id="GO:0006506">
    <property type="term" value="P:GPI anchor biosynthetic process"/>
    <property type="evidence" value="ECO:0007669"/>
    <property type="project" value="UniProtKB-KW"/>
</dbReference>
<evidence type="ECO:0000256" key="8">
    <source>
        <dbReference type="ARBA" id="ARBA00022989"/>
    </source>
</evidence>
<evidence type="ECO:0000256" key="4">
    <source>
        <dbReference type="ARBA" id="ARBA00022676"/>
    </source>
</evidence>
<feature type="transmembrane region" description="Helical" evidence="11">
    <location>
        <begin position="173"/>
        <end position="189"/>
    </location>
</feature>
<dbReference type="Pfam" id="PF03901">
    <property type="entry name" value="Glyco_transf_22"/>
    <property type="match status" value="1"/>
</dbReference>
<dbReference type="AlphaFoldDB" id="A0AAV2TN91"/>
<evidence type="ECO:0000256" key="7">
    <source>
        <dbReference type="ARBA" id="ARBA00022824"/>
    </source>
</evidence>
<keyword evidence="9 11" id="KW-0472">Membrane</keyword>
<keyword evidence="5" id="KW-0808">Transferase</keyword>
<dbReference type="PANTHER" id="PTHR22760">
    <property type="entry name" value="GLYCOSYLTRANSFERASE"/>
    <property type="match status" value="1"/>
</dbReference>
<evidence type="ECO:0000256" key="9">
    <source>
        <dbReference type="ARBA" id="ARBA00023136"/>
    </source>
</evidence>
<gene>
    <name evidence="12" type="ORF">CDAUBV1_LOCUS12827</name>
</gene>
<comment type="similarity">
    <text evidence="10">Belongs to the glycosyltransferase 22 family. PIGZ subfamily.</text>
</comment>
<comment type="pathway">
    <text evidence="2">Glycolipid biosynthesis; glycosylphosphatidylinositol-anchor biosynthesis.</text>
</comment>
<organism evidence="12 13">
    <name type="scientific">Calicophoron daubneyi</name>
    <name type="common">Rumen fluke</name>
    <name type="synonym">Paramphistomum daubneyi</name>
    <dbReference type="NCBI Taxonomy" id="300641"/>
    <lineage>
        <taxon>Eukaryota</taxon>
        <taxon>Metazoa</taxon>
        <taxon>Spiralia</taxon>
        <taxon>Lophotrochozoa</taxon>
        <taxon>Platyhelminthes</taxon>
        <taxon>Trematoda</taxon>
        <taxon>Digenea</taxon>
        <taxon>Plagiorchiida</taxon>
        <taxon>Pronocephalata</taxon>
        <taxon>Paramphistomoidea</taxon>
        <taxon>Paramphistomidae</taxon>
        <taxon>Calicophoron</taxon>
    </lineage>
</organism>
<evidence type="ECO:0000256" key="11">
    <source>
        <dbReference type="RuleBase" id="RU363075"/>
    </source>
</evidence>